<dbReference type="EMBL" id="JAACJK010000061">
    <property type="protein sequence ID" value="KAF5335468.1"/>
    <property type="molecule type" value="Genomic_DNA"/>
</dbReference>
<dbReference type="SUPFAM" id="SSF47616">
    <property type="entry name" value="GST C-terminal domain-like"/>
    <property type="match status" value="1"/>
</dbReference>
<evidence type="ECO:0000313" key="2">
    <source>
        <dbReference type="EMBL" id="KAF5335468.1"/>
    </source>
</evidence>
<dbReference type="SFLD" id="SFLDG00358">
    <property type="entry name" value="Main_(cytGST)"/>
    <property type="match status" value="1"/>
</dbReference>
<name>A0A8H5C7B8_9AGAR</name>
<dbReference type="InterPro" id="IPR004045">
    <property type="entry name" value="Glutathione_S-Trfase_N"/>
</dbReference>
<proteinExistence type="predicted"/>
<accession>A0A8H5C7B8</accession>
<evidence type="ECO:0000259" key="1">
    <source>
        <dbReference type="PROSITE" id="PS50404"/>
    </source>
</evidence>
<keyword evidence="3" id="KW-1185">Reference proteome</keyword>
<dbReference type="Pfam" id="PF13409">
    <property type="entry name" value="GST_N_2"/>
    <property type="match status" value="1"/>
</dbReference>
<feature type="domain" description="GST N-terminal" evidence="1">
    <location>
        <begin position="48"/>
        <end position="139"/>
    </location>
</feature>
<dbReference type="PANTHER" id="PTHR43968">
    <property type="match status" value="1"/>
</dbReference>
<evidence type="ECO:0000313" key="3">
    <source>
        <dbReference type="Proteomes" id="UP000541558"/>
    </source>
</evidence>
<dbReference type="PANTHER" id="PTHR43968:SF8">
    <property type="entry name" value="S-TRANSFERASE, PUTATIVE (AFU_ORTHOLOGUE AFUA_2G00590)-RELATED"/>
    <property type="match status" value="1"/>
</dbReference>
<dbReference type="Gene3D" id="3.40.30.10">
    <property type="entry name" value="Glutaredoxin"/>
    <property type="match status" value="1"/>
</dbReference>
<sequence length="294" mass="33010">MLLSKLSSSLRSGRRYRVRPVASSGSPLLYKRDASFTSGSHKVPIMPERITLYASQICPYAHRVDITLKESGLEYKRFEIDLFAKPDWYASKINLASKVPAIAYGGPDVEPDSPSPESTKLAESYILQEFIADLVPKLLPSDPVARHKARFFVDTFSTKYTGPWGGALLRGEDPIAALLPAIEALQDLLPAEGYAVGEWSIADAAVTPHLARTMLVLKYDLGAYDEEPGKKLYEILTKDEKFARFRKYFDDVTSREAFKSTWDEELIRKGFYNHLKNHRSDRLAKLKESAAVST</sequence>
<dbReference type="InterPro" id="IPR036249">
    <property type="entry name" value="Thioredoxin-like_sf"/>
</dbReference>
<dbReference type="SUPFAM" id="SSF52833">
    <property type="entry name" value="Thioredoxin-like"/>
    <property type="match status" value="1"/>
</dbReference>
<dbReference type="InterPro" id="IPR040079">
    <property type="entry name" value="Glutathione_S-Trfase"/>
</dbReference>
<organism evidence="2 3">
    <name type="scientific">Ephemerocybe angulata</name>
    <dbReference type="NCBI Taxonomy" id="980116"/>
    <lineage>
        <taxon>Eukaryota</taxon>
        <taxon>Fungi</taxon>
        <taxon>Dikarya</taxon>
        <taxon>Basidiomycota</taxon>
        <taxon>Agaricomycotina</taxon>
        <taxon>Agaricomycetes</taxon>
        <taxon>Agaricomycetidae</taxon>
        <taxon>Agaricales</taxon>
        <taxon>Agaricineae</taxon>
        <taxon>Psathyrellaceae</taxon>
        <taxon>Ephemerocybe</taxon>
    </lineage>
</organism>
<dbReference type="AlphaFoldDB" id="A0A8H5C7B8"/>
<dbReference type="SFLD" id="SFLDS00019">
    <property type="entry name" value="Glutathione_Transferase_(cytos"/>
    <property type="match status" value="1"/>
</dbReference>
<reference evidence="2 3" key="1">
    <citation type="journal article" date="2020" name="ISME J.">
        <title>Uncovering the hidden diversity of litter-decomposition mechanisms in mushroom-forming fungi.</title>
        <authorList>
            <person name="Floudas D."/>
            <person name="Bentzer J."/>
            <person name="Ahren D."/>
            <person name="Johansson T."/>
            <person name="Persson P."/>
            <person name="Tunlid A."/>
        </authorList>
    </citation>
    <scope>NUCLEOTIDE SEQUENCE [LARGE SCALE GENOMIC DNA]</scope>
    <source>
        <strain evidence="2 3">CBS 175.51</strain>
    </source>
</reference>
<protein>
    <recommendedName>
        <fullName evidence="1">GST N-terminal domain-containing protein</fullName>
    </recommendedName>
</protein>
<dbReference type="CDD" id="cd00299">
    <property type="entry name" value="GST_C_family"/>
    <property type="match status" value="1"/>
</dbReference>
<dbReference type="InterPro" id="IPR036282">
    <property type="entry name" value="Glutathione-S-Trfase_C_sf"/>
</dbReference>
<dbReference type="PROSITE" id="PS50404">
    <property type="entry name" value="GST_NTER"/>
    <property type="match status" value="1"/>
</dbReference>
<dbReference type="Proteomes" id="UP000541558">
    <property type="component" value="Unassembled WGS sequence"/>
</dbReference>
<dbReference type="Gene3D" id="1.20.1050.10">
    <property type="match status" value="1"/>
</dbReference>
<dbReference type="OrthoDB" id="202840at2759"/>
<dbReference type="GO" id="GO:0005737">
    <property type="term" value="C:cytoplasm"/>
    <property type="evidence" value="ECO:0007669"/>
    <property type="project" value="TreeGrafter"/>
</dbReference>
<dbReference type="InterPro" id="IPR050983">
    <property type="entry name" value="GST_Omega/HSP26"/>
</dbReference>
<gene>
    <name evidence="2" type="ORF">D9611_012171</name>
</gene>
<comment type="caution">
    <text evidence="2">The sequence shown here is derived from an EMBL/GenBank/DDBJ whole genome shotgun (WGS) entry which is preliminary data.</text>
</comment>